<dbReference type="InterPro" id="IPR016169">
    <property type="entry name" value="FAD-bd_PCMH_sub2"/>
</dbReference>
<dbReference type="PANTHER" id="PTHR42973">
    <property type="entry name" value="BINDING OXIDOREDUCTASE, PUTATIVE (AFU_ORTHOLOGUE AFUA_1G17690)-RELATED"/>
    <property type="match status" value="1"/>
</dbReference>
<comment type="similarity">
    <text evidence="2">Belongs to the oxygen-dependent FAD-linked oxidoreductase family.</text>
</comment>
<protein>
    <recommendedName>
        <fullName evidence="6">FAD-binding PCMH-type domain-containing protein</fullName>
    </recommendedName>
</protein>
<sequence length="486" mass="53448">SLLSPSAAFNLPDDPGYSNKRWATNAERKAAAVACPVTPEDVVQVLAFAQGKAPYDSQKRLHLAVKGGGHTPSGASSSEGGLVIDLQPNMHSVRVDPDAKLAYVGGGCLWQEVDEATAPHGLASVAGIVGHTGVGGLTLGGGYGWLCSQHGLVIDNLVQATVVTSSGDILTASDAQNPDLFWALRGGGANFGVVTEFVLKLHDQRPDLYTATLIFPPHSLEKIINEINVWIQHREVTELAHLTFTYGPNNTPVIILQLVFNGDTETGMKKFERFVALGPVANQTETIPYLKLNHLKVIPPRYRIFQIPLAHLVQDAHAMHGTNRSLQGGFIPCVSEGIPYLFIKDVYESWLNCVTENPLASQSVVNIELYHPRRWSSIPSNATAFVHRKPVYNMAYVMAWSDDSFTEQAGKVNLALHQDIVRSRHVHFQADSVGEGGYTNYMDEESRLATKDFANRRFRENFARLVEIKLRYDPSNIFGRWFAATH</sequence>
<keyword evidence="5" id="KW-0560">Oxidoreductase</keyword>
<dbReference type="InterPro" id="IPR012951">
    <property type="entry name" value="BBE"/>
</dbReference>
<accession>A0A8H2XGY0</accession>
<evidence type="ECO:0000256" key="1">
    <source>
        <dbReference type="ARBA" id="ARBA00001974"/>
    </source>
</evidence>
<evidence type="ECO:0000256" key="5">
    <source>
        <dbReference type="ARBA" id="ARBA00023002"/>
    </source>
</evidence>
<evidence type="ECO:0000259" key="6">
    <source>
        <dbReference type="PROSITE" id="PS51387"/>
    </source>
</evidence>
<dbReference type="InterPro" id="IPR016167">
    <property type="entry name" value="FAD-bd_PCMH_sub1"/>
</dbReference>
<keyword evidence="4" id="KW-0274">FAD</keyword>
<proteinExistence type="inferred from homology"/>
<evidence type="ECO:0000256" key="3">
    <source>
        <dbReference type="ARBA" id="ARBA00022630"/>
    </source>
</evidence>
<gene>
    <name evidence="7" type="ORF">RDB_LOCUS57707</name>
</gene>
<dbReference type="Pfam" id="PF08031">
    <property type="entry name" value="BBE"/>
    <property type="match status" value="1"/>
</dbReference>
<comment type="caution">
    <text evidence="7">The sequence shown here is derived from an EMBL/GenBank/DDBJ whole genome shotgun (WGS) entry which is preliminary data.</text>
</comment>
<evidence type="ECO:0000313" key="7">
    <source>
        <dbReference type="EMBL" id="CAE6426404.1"/>
    </source>
</evidence>
<feature type="domain" description="FAD-binding PCMH-type" evidence="6">
    <location>
        <begin position="26"/>
        <end position="204"/>
    </location>
</feature>
<comment type="cofactor">
    <cofactor evidence="1">
        <name>FAD</name>
        <dbReference type="ChEBI" id="CHEBI:57692"/>
    </cofactor>
</comment>
<organism evidence="7 8">
    <name type="scientific">Rhizoctonia solani</name>
    <dbReference type="NCBI Taxonomy" id="456999"/>
    <lineage>
        <taxon>Eukaryota</taxon>
        <taxon>Fungi</taxon>
        <taxon>Dikarya</taxon>
        <taxon>Basidiomycota</taxon>
        <taxon>Agaricomycotina</taxon>
        <taxon>Agaricomycetes</taxon>
        <taxon>Cantharellales</taxon>
        <taxon>Ceratobasidiaceae</taxon>
        <taxon>Rhizoctonia</taxon>
    </lineage>
</organism>
<dbReference type="PROSITE" id="PS51387">
    <property type="entry name" value="FAD_PCMH"/>
    <property type="match status" value="1"/>
</dbReference>
<dbReference type="Gene3D" id="3.30.465.10">
    <property type="match status" value="1"/>
</dbReference>
<feature type="non-terminal residue" evidence="7">
    <location>
        <position position="1"/>
    </location>
</feature>
<dbReference type="InterPro" id="IPR016166">
    <property type="entry name" value="FAD-bd_PCMH"/>
</dbReference>
<dbReference type="InterPro" id="IPR050416">
    <property type="entry name" value="FAD-linked_Oxidoreductase"/>
</dbReference>
<dbReference type="InterPro" id="IPR036318">
    <property type="entry name" value="FAD-bd_PCMH-like_sf"/>
</dbReference>
<dbReference type="Pfam" id="PF01565">
    <property type="entry name" value="FAD_binding_4"/>
    <property type="match status" value="1"/>
</dbReference>
<evidence type="ECO:0000256" key="2">
    <source>
        <dbReference type="ARBA" id="ARBA00005466"/>
    </source>
</evidence>
<dbReference type="EMBL" id="CAJMWW010000081">
    <property type="protein sequence ID" value="CAE6426404.1"/>
    <property type="molecule type" value="Genomic_DNA"/>
</dbReference>
<evidence type="ECO:0000256" key="4">
    <source>
        <dbReference type="ARBA" id="ARBA00022827"/>
    </source>
</evidence>
<dbReference type="AlphaFoldDB" id="A0A8H2XGY0"/>
<dbReference type="Proteomes" id="UP000663841">
    <property type="component" value="Unassembled WGS sequence"/>
</dbReference>
<evidence type="ECO:0000313" key="8">
    <source>
        <dbReference type="Proteomes" id="UP000663841"/>
    </source>
</evidence>
<dbReference type="InterPro" id="IPR006094">
    <property type="entry name" value="Oxid_FAD_bind_N"/>
</dbReference>
<dbReference type="Gene3D" id="3.40.462.20">
    <property type="match status" value="1"/>
</dbReference>
<dbReference type="PANTHER" id="PTHR42973:SF39">
    <property type="entry name" value="FAD-BINDING PCMH-TYPE DOMAIN-CONTAINING PROTEIN"/>
    <property type="match status" value="1"/>
</dbReference>
<dbReference type="GO" id="GO:0016491">
    <property type="term" value="F:oxidoreductase activity"/>
    <property type="evidence" value="ECO:0007669"/>
    <property type="project" value="UniProtKB-KW"/>
</dbReference>
<reference evidence="7" key="1">
    <citation type="submission" date="2021-01" db="EMBL/GenBank/DDBJ databases">
        <authorList>
            <person name="Kaushik A."/>
        </authorList>
    </citation>
    <scope>NUCLEOTIDE SEQUENCE</scope>
    <source>
        <strain evidence="7">AG3-T5</strain>
    </source>
</reference>
<dbReference type="SUPFAM" id="SSF56176">
    <property type="entry name" value="FAD-binding/transporter-associated domain-like"/>
    <property type="match status" value="1"/>
</dbReference>
<dbReference type="Gene3D" id="3.30.43.10">
    <property type="entry name" value="Uridine Diphospho-n-acetylenolpyruvylglucosamine Reductase, domain 2"/>
    <property type="match status" value="1"/>
</dbReference>
<name>A0A8H2XGY0_9AGAM</name>
<dbReference type="GO" id="GO:0071949">
    <property type="term" value="F:FAD binding"/>
    <property type="evidence" value="ECO:0007669"/>
    <property type="project" value="InterPro"/>
</dbReference>
<keyword evidence="3" id="KW-0285">Flavoprotein</keyword>